<reference evidence="5 6" key="1">
    <citation type="journal article" date="2011" name="Front. Microbiol.">
        <title>Genomic signatures of strain selection and enhancement in Bacillus atrophaeus var. globigii, a historical biowarfare simulant.</title>
        <authorList>
            <person name="Gibbons H.S."/>
            <person name="Broomall S.M."/>
            <person name="McNew L.A."/>
            <person name="Daligault H."/>
            <person name="Chapman C."/>
            <person name="Bruce D."/>
            <person name="Karavis M."/>
            <person name="Krepps M."/>
            <person name="McGregor P.A."/>
            <person name="Hong C."/>
            <person name="Park K.H."/>
            <person name="Akmal A."/>
            <person name="Feldman A."/>
            <person name="Lin J.S."/>
            <person name="Chang W.E."/>
            <person name="Higgs B.W."/>
            <person name="Demirev P."/>
            <person name="Lindquist J."/>
            <person name="Liem A."/>
            <person name="Fochler E."/>
            <person name="Read T.D."/>
            <person name="Tapia R."/>
            <person name="Johnson S."/>
            <person name="Bishop-Lilly K.A."/>
            <person name="Detter C."/>
            <person name="Han C."/>
            <person name="Sozhamannan S."/>
            <person name="Rosenzweig C.N."/>
            <person name="Skowronski E.W."/>
        </authorList>
    </citation>
    <scope>NUCLEOTIDE SEQUENCE [LARGE SCALE GENOMIC DNA]</scope>
    <source>
        <strain evidence="5 6">1942</strain>
    </source>
</reference>
<dbReference type="EMBL" id="CP002207">
    <property type="protein sequence ID" value="ADP34564.1"/>
    <property type="molecule type" value="Genomic_DNA"/>
</dbReference>
<dbReference type="PANTHER" id="PTHR33154:SF33">
    <property type="entry name" value="TRANSCRIPTIONAL REPRESSOR SDPR"/>
    <property type="match status" value="1"/>
</dbReference>
<dbReference type="Gene3D" id="1.10.10.10">
    <property type="entry name" value="Winged helix-like DNA-binding domain superfamily/Winged helix DNA-binding domain"/>
    <property type="match status" value="1"/>
</dbReference>
<evidence type="ECO:0000256" key="2">
    <source>
        <dbReference type="ARBA" id="ARBA00023125"/>
    </source>
</evidence>
<dbReference type="Pfam" id="PF01022">
    <property type="entry name" value="HTH_5"/>
    <property type="match status" value="1"/>
</dbReference>
<feature type="domain" description="HTH arsR-type" evidence="4">
    <location>
        <begin position="1"/>
        <end position="87"/>
    </location>
</feature>
<dbReference type="PRINTS" id="PR00778">
    <property type="entry name" value="HTHARSR"/>
</dbReference>
<dbReference type="InterPro" id="IPR036388">
    <property type="entry name" value="WH-like_DNA-bd_sf"/>
</dbReference>
<protein>
    <submittedName>
        <fullName evidence="5">Transcriptional regulator, ArsR family protein</fullName>
    </submittedName>
</protein>
<evidence type="ECO:0000313" key="5">
    <source>
        <dbReference type="EMBL" id="ADP34564.1"/>
    </source>
</evidence>
<dbReference type="InterPro" id="IPR047796">
    <property type="entry name" value="SdpR-like_repress"/>
</dbReference>
<accession>A0ABN3ZEY1</accession>
<evidence type="ECO:0000256" key="1">
    <source>
        <dbReference type="ARBA" id="ARBA00023015"/>
    </source>
</evidence>
<organism evidence="5 6">
    <name type="scientific">Bacillus atrophaeus (strain 1942)</name>
    <dbReference type="NCBI Taxonomy" id="720555"/>
    <lineage>
        <taxon>Bacteria</taxon>
        <taxon>Bacillati</taxon>
        <taxon>Bacillota</taxon>
        <taxon>Bacilli</taxon>
        <taxon>Bacillales</taxon>
        <taxon>Bacillaceae</taxon>
        <taxon>Bacillus</taxon>
    </lineage>
</organism>
<name>A0ABN3ZEY1_BACA1</name>
<dbReference type="PROSITE" id="PS50987">
    <property type="entry name" value="HTH_ARSR_2"/>
    <property type="match status" value="1"/>
</dbReference>
<dbReference type="SMART" id="SM00418">
    <property type="entry name" value="HTH_ARSR"/>
    <property type="match status" value="1"/>
</dbReference>
<evidence type="ECO:0000259" key="4">
    <source>
        <dbReference type="PROSITE" id="PS50987"/>
    </source>
</evidence>
<dbReference type="RefSeq" id="WP_013390713.1">
    <property type="nucleotide sequence ID" value="NC_014639.1"/>
</dbReference>
<dbReference type="PANTHER" id="PTHR33154">
    <property type="entry name" value="TRANSCRIPTIONAL REGULATOR, ARSR FAMILY"/>
    <property type="match status" value="1"/>
</dbReference>
<dbReference type="CDD" id="cd00090">
    <property type="entry name" value="HTH_ARSR"/>
    <property type="match status" value="1"/>
</dbReference>
<gene>
    <name evidence="5" type="ordered locus">BATR1942_18235</name>
</gene>
<dbReference type="InterPro" id="IPR036390">
    <property type="entry name" value="WH_DNA-bd_sf"/>
</dbReference>
<dbReference type="InterPro" id="IPR001845">
    <property type="entry name" value="HTH_ArsR_DNA-bd_dom"/>
</dbReference>
<sequence>MNKAFKALADPTRRKILDLLKKQDLTAGEIAEHFEMSKPSISHHLNILKNTDLVLDEKKGQFIIYSLNTTVLQDLIGWFFSLTDSEHEKKKGGES</sequence>
<evidence type="ECO:0000256" key="3">
    <source>
        <dbReference type="ARBA" id="ARBA00023163"/>
    </source>
</evidence>
<dbReference type="NCBIfam" id="NF033788">
    <property type="entry name" value="HTH_metalloreg"/>
    <property type="match status" value="1"/>
</dbReference>
<dbReference type="InterPro" id="IPR011991">
    <property type="entry name" value="ArsR-like_HTH"/>
</dbReference>
<keyword evidence="2" id="KW-0238">DNA-binding</keyword>
<keyword evidence="3" id="KW-0804">Transcription</keyword>
<evidence type="ECO:0000313" key="6">
    <source>
        <dbReference type="Proteomes" id="UP000006867"/>
    </source>
</evidence>
<keyword evidence="6" id="KW-1185">Reference proteome</keyword>
<dbReference type="InterPro" id="IPR051081">
    <property type="entry name" value="HTH_MetalResp_TranReg"/>
</dbReference>
<keyword evidence="1" id="KW-0805">Transcription regulation</keyword>
<dbReference type="Proteomes" id="UP000006867">
    <property type="component" value="Chromosome"/>
</dbReference>
<proteinExistence type="predicted"/>
<dbReference type="SUPFAM" id="SSF46785">
    <property type="entry name" value="Winged helix' DNA-binding domain"/>
    <property type="match status" value="1"/>
</dbReference>
<dbReference type="NCBIfam" id="NF033789">
    <property type="entry name" value="repress_SdpR"/>
    <property type="match status" value="1"/>
</dbReference>